<feature type="region of interest" description="Disordered" evidence="1">
    <location>
        <begin position="23"/>
        <end position="42"/>
    </location>
</feature>
<gene>
    <name evidence="2" type="ORF">Tci_703707</name>
</gene>
<feature type="region of interest" description="Disordered" evidence="1">
    <location>
        <begin position="49"/>
        <end position="68"/>
    </location>
</feature>
<accession>A0A699LFM9</accession>
<organism evidence="2">
    <name type="scientific">Tanacetum cinerariifolium</name>
    <name type="common">Dalmatian daisy</name>
    <name type="synonym">Chrysanthemum cinerariifolium</name>
    <dbReference type="NCBI Taxonomy" id="118510"/>
    <lineage>
        <taxon>Eukaryota</taxon>
        <taxon>Viridiplantae</taxon>
        <taxon>Streptophyta</taxon>
        <taxon>Embryophyta</taxon>
        <taxon>Tracheophyta</taxon>
        <taxon>Spermatophyta</taxon>
        <taxon>Magnoliopsida</taxon>
        <taxon>eudicotyledons</taxon>
        <taxon>Gunneridae</taxon>
        <taxon>Pentapetalae</taxon>
        <taxon>asterids</taxon>
        <taxon>campanulids</taxon>
        <taxon>Asterales</taxon>
        <taxon>Asteraceae</taxon>
        <taxon>Asteroideae</taxon>
        <taxon>Anthemideae</taxon>
        <taxon>Anthemidinae</taxon>
        <taxon>Tanacetum</taxon>
    </lineage>
</organism>
<comment type="caution">
    <text evidence="2">The sequence shown here is derived from an EMBL/GenBank/DDBJ whole genome shotgun (WGS) entry which is preliminary data.</text>
</comment>
<evidence type="ECO:0000256" key="1">
    <source>
        <dbReference type="SAM" id="MobiDB-lite"/>
    </source>
</evidence>
<reference evidence="2" key="1">
    <citation type="journal article" date="2019" name="Sci. Rep.">
        <title>Draft genome of Tanacetum cinerariifolium, the natural source of mosquito coil.</title>
        <authorList>
            <person name="Yamashiro T."/>
            <person name="Shiraishi A."/>
            <person name="Satake H."/>
            <person name="Nakayama K."/>
        </authorList>
    </citation>
    <scope>NUCLEOTIDE SEQUENCE</scope>
</reference>
<dbReference type="EMBL" id="BKCJ010600568">
    <property type="protein sequence ID" value="GFB31736.1"/>
    <property type="molecule type" value="Genomic_DNA"/>
</dbReference>
<feature type="compositionally biased region" description="Polar residues" evidence="1">
    <location>
        <begin position="58"/>
        <end position="68"/>
    </location>
</feature>
<evidence type="ECO:0000313" key="2">
    <source>
        <dbReference type="EMBL" id="GFB31736.1"/>
    </source>
</evidence>
<proteinExistence type="predicted"/>
<name>A0A699LFM9_TANCI</name>
<protein>
    <submittedName>
        <fullName evidence="2">Uncharacterized protein</fullName>
    </submittedName>
</protein>
<sequence length="68" mass="7171">MGGEQWGSKELRVKGKAGLKGVLKGKALEEAPKRNRGQSVNISPLLAAHLGRDENGQPLKSSLTSAYG</sequence>
<feature type="non-terminal residue" evidence="2">
    <location>
        <position position="68"/>
    </location>
</feature>
<dbReference type="AlphaFoldDB" id="A0A699LFM9"/>